<comment type="similarity">
    <text evidence="1">Belongs to the iron-sulfur cluster assembly SufBD family.</text>
</comment>
<evidence type="ECO:0000259" key="2">
    <source>
        <dbReference type="Pfam" id="PF01458"/>
    </source>
</evidence>
<dbReference type="InterPro" id="IPR037284">
    <property type="entry name" value="SUF_FeS_clus_asmbl_SufBD_sf"/>
</dbReference>
<dbReference type="InterPro" id="IPR055346">
    <property type="entry name" value="Fe-S_cluster_assembly_SufBD"/>
</dbReference>
<dbReference type="InterPro" id="IPR011542">
    <property type="entry name" value="SUF_FeS_clus_asmbl_SufD"/>
</dbReference>
<sequence>MKKDLMEYQEAVNVFSALKEEPAFMLALRQQALAKINELALPQIERAKFHRWPLLAIDEDVLNGQETYSENVASFDQIDNHPMFVQQDSQTIFEQLPQHLIDQGVVFTDLFTALQEMPELVEQYLMTKAVPFDENKLTAAHMAFLNSGMFLYVPKNVVVEEPFEAIFYHNGDSKAHFYKHLLIVADTNSEFSYLERFISQGKAAKEIAGNIVVEVIAKEGAKVKYSAIDQLGENVAAYMNRRGYLMRDASIDWALGVMNDGNIVADFDSDLVGVGSHAEVKIVAISAGKQVQAIDTRVTNKASYSVGHILQHGVIREKGTLTFNGIGHIIKGAKQADAQQESRVLMLSDQARGDANPILLIDENEVTAGHAASVGRVDPEEMYYLMSRGLKKADAERLVIRGFLGGVLTAIPIKTVQQELVDVIEGKLNA</sequence>
<dbReference type="NCBIfam" id="TIGR01981">
    <property type="entry name" value="sufD"/>
    <property type="match status" value="1"/>
</dbReference>
<evidence type="ECO:0000259" key="3">
    <source>
        <dbReference type="Pfam" id="PF19295"/>
    </source>
</evidence>
<feature type="domain" description="SUF system FeS cluster assembly SufBD core" evidence="2">
    <location>
        <begin position="173"/>
        <end position="403"/>
    </location>
</feature>
<organism evidence="4 5">
    <name type="scientific">Enterococcus cecorum</name>
    <dbReference type="NCBI Taxonomy" id="44008"/>
    <lineage>
        <taxon>Bacteria</taxon>
        <taxon>Bacillati</taxon>
        <taxon>Bacillota</taxon>
        <taxon>Bacilli</taxon>
        <taxon>Lactobacillales</taxon>
        <taxon>Enterococcaceae</taxon>
        <taxon>Enterococcus</taxon>
    </lineage>
</organism>
<dbReference type="AlphaFoldDB" id="A0A1Y4QX50"/>
<dbReference type="Pfam" id="PF19295">
    <property type="entry name" value="SufBD_N"/>
    <property type="match status" value="1"/>
</dbReference>
<name>A0A1Y4QX50_9ENTE</name>
<evidence type="ECO:0000313" key="4">
    <source>
        <dbReference type="EMBL" id="OUQ09884.1"/>
    </source>
</evidence>
<protein>
    <submittedName>
        <fullName evidence="4">Fe-S cluster assembly protein SufD</fullName>
    </submittedName>
</protein>
<dbReference type="PANTHER" id="PTHR30508:SF1">
    <property type="entry name" value="UPF0051 PROTEIN ABCI8, CHLOROPLASTIC-RELATED"/>
    <property type="match status" value="1"/>
</dbReference>
<proteinExistence type="inferred from homology"/>
<dbReference type="GO" id="GO:0016226">
    <property type="term" value="P:iron-sulfur cluster assembly"/>
    <property type="evidence" value="ECO:0007669"/>
    <property type="project" value="InterPro"/>
</dbReference>
<feature type="domain" description="SUF system FeS cluster assembly SufBD N-terminal" evidence="3">
    <location>
        <begin position="22"/>
        <end position="162"/>
    </location>
</feature>
<accession>A0A1Y4QX50</accession>
<dbReference type="Pfam" id="PF01458">
    <property type="entry name" value="SUFBD_core"/>
    <property type="match status" value="1"/>
</dbReference>
<evidence type="ECO:0000256" key="1">
    <source>
        <dbReference type="ARBA" id="ARBA00043967"/>
    </source>
</evidence>
<dbReference type="InterPro" id="IPR000825">
    <property type="entry name" value="SUF_FeS_clus_asmbl_SufBD_core"/>
</dbReference>
<dbReference type="SUPFAM" id="SSF101960">
    <property type="entry name" value="Stabilizer of iron transporter SufD"/>
    <property type="match status" value="1"/>
</dbReference>
<gene>
    <name evidence="4" type="ORF">B5E88_08310</name>
</gene>
<dbReference type="InterPro" id="IPR045595">
    <property type="entry name" value="SufBD_N"/>
</dbReference>
<dbReference type="RefSeq" id="WP_047339196.1">
    <property type="nucleotide sequence ID" value="NZ_CP010060.1"/>
</dbReference>
<dbReference type="PANTHER" id="PTHR30508">
    <property type="entry name" value="FES CLUSTER ASSEMBLY PROTEIN SUF"/>
    <property type="match status" value="1"/>
</dbReference>
<evidence type="ECO:0000313" key="5">
    <source>
        <dbReference type="Proteomes" id="UP000196074"/>
    </source>
</evidence>
<reference evidence="5" key="1">
    <citation type="submission" date="2017-04" db="EMBL/GenBank/DDBJ databases">
        <title>Function of individual gut microbiota members based on whole genome sequencing of pure cultures obtained from chicken caecum.</title>
        <authorList>
            <person name="Medvecky M."/>
            <person name="Cejkova D."/>
            <person name="Polansky O."/>
            <person name="Karasova D."/>
            <person name="Kubasova T."/>
            <person name="Cizek A."/>
            <person name="Rychlik I."/>
        </authorList>
    </citation>
    <scope>NUCLEOTIDE SEQUENCE [LARGE SCALE GENOMIC DNA]</scope>
    <source>
        <strain evidence="5">An144</strain>
    </source>
</reference>
<comment type="caution">
    <text evidence="4">The sequence shown here is derived from an EMBL/GenBank/DDBJ whole genome shotgun (WGS) entry which is preliminary data.</text>
</comment>
<dbReference type="Proteomes" id="UP000196074">
    <property type="component" value="Unassembled WGS sequence"/>
</dbReference>
<dbReference type="EMBL" id="NFLC01000015">
    <property type="protein sequence ID" value="OUQ09884.1"/>
    <property type="molecule type" value="Genomic_DNA"/>
</dbReference>